<evidence type="ECO:0000256" key="3">
    <source>
        <dbReference type="ARBA" id="ARBA00022630"/>
    </source>
</evidence>
<dbReference type="GO" id="GO:0016627">
    <property type="term" value="F:oxidoreductase activity, acting on the CH-CH group of donors"/>
    <property type="evidence" value="ECO:0007669"/>
    <property type="project" value="InterPro"/>
</dbReference>
<dbReference type="InterPro" id="IPR009100">
    <property type="entry name" value="AcylCoA_DH/oxidase_NM_dom_sf"/>
</dbReference>
<comment type="similarity">
    <text evidence="2 5">Belongs to the acyl-CoA dehydrogenase family.</text>
</comment>
<dbReference type="InterPro" id="IPR009075">
    <property type="entry name" value="AcylCo_DH/oxidase_C"/>
</dbReference>
<dbReference type="Gene3D" id="1.20.140.10">
    <property type="entry name" value="Butyryl-CoA Dehydrogenase, subunit A, domain 3"/>
    <property type="match status" value="1"/>
</dbReference>
<dbReference type="GO" id="GO:0050660">
    <property type="term" value="F:flavin adenine dinucleotide binding"/>
    <property type="evidence" value="ECO:0007669"/>
    <property type="project" value="InterPro"/>
</dbReference>
<name>A0A150QJ05_SORCE</name>
<dbReference type="InterPro" id="IPR046373">
    <property type="entry name" value="Acyl-CoA_Oxase/DH_mid-dom_sf"/>
</dbReference>
<dbReference type="Pfam" id="PF00441">
    <property type="entry name" value="Acyl-CoA_dh_1"/>
    <property type="match status" value="1"/>
</dbReference>
<evidence type="ECO:0000256" key="5">
    <source>
        <dbReference type="RuleBase" id="RU362125"/>
    </source>
</evidence>
<proteinExistence type="inferred from homology"/>
<sequence>MTAPQNPLLNDRDVDFLLYEVLDAPRLCALPYFADHARETFDLYLQSSRRLAREVLFPTYRPVDASPPRFEGGAVAVHPALKQVFRPLVELGMLTATRPAAVGGQQLPLVVATLAGAYLMAANLSACGYLGLTTGAAHLIEAFGDDALKATFMTRMYAGEWTGTMALTEPQAGSSLADVQTRAAKTDAGHYLVRGSKIFISGGDHDLTENIVHLTLARIEGAPQGIKGVSLFAVPKRRIEAGQLVPNDVEVAGMIHKIGWRGLPSLAMSFGERGDCHGYLVGSPHQGIAYMFQMMNEARIMVGVNATATASAAYQEALGYALARPQGRRLGAKDPQAPQVPIIEHADVRRMLLRQKAIVEGSLALVATTAMVADLADHAADAEERARAQRLLDLLTPIAKTFPAEKGFESNALALQVHGGYGYSSEYLPEAWLRDQKLNAIHEGTTGIQGLDLLGRKAVAGGGAALVALGGEIQRAIGKAQRAGVEPAWGERLGAAMALVGEVTAHLAEAGMRGDVERMLRHSADYMELASTVVVAWQWLAMAAAAREGLAAGASPAGFYEGKLCAAQYWFSTELPRVEALAARCRSGEDSYARMQPAWF</sequence>
<dbReference type="RefSeq" id="WP_061609460.1">
    <property type="nucleotide sequence ID" value="NZ_JEMA01000602.1"/>
</dbReference>
<dbReference type="PANTHER" id="PTHR42803:SF3">
    <property type="entry name" value="ACYL-COA DEHYDROGENASE-RELATED"/>
    <property type="match status" value="1"/>
</dbReference>
<keyword evidence="4 5" id="KW-0274">FAD</keyword>
<keyword evidence="3 5" id="KW-0285">Flavoprotein</keyword>
<dbReference type="Gene3D" id="2.40.110.10">
    <property type="entry name" value="Butyryl-CoA Dehydrogenase, subunit A, domain 2"/>
    <property type="match status" value="1"/>
</dbReference>
<accession>A0A150QJ05</accession>
<reference evidence="10 11" key="1">
    <citation type="submission" date="2014-02" db="EMBL/GenBank/DDBJ databases">
        <title>The small core and large imbalanced accessory genome model reveals a collaborative survival strategy of Sorangium cellulosum strains in nature.</title>
        <authorList>
            <person name="Han K."/>
            <person name="Peng R."/>
            <person name="Blom J."/>
            <person name="Li Y.-Z."/>
        </authorList>
    </citation>
    <scope>NUCLEOTIDE SEQUENCE [LARGE SCALE GENOMIC DNA]</scope>
    <source>
        <strain evidence="10 11">So0008-312</strain>
    </source>
</reference>
<protein>
    <submittedName>
        <fullName evidence="10">Acyl-CoA dehydrogenase</fullName>
    </submittedName>
</protein>
<dbReference type="OrthoDB" id="9765339at2"/>
<evidence type="ECO:0000259" key="6">
    <source>
        <dbReference type="Pfam" id="PF00441"/>
    </source>
</evidence>
<feature type="domain" description="Acyl-CoA oxidase/dehydrogenase middle" evidence="7">
    <location>
        <begin position="165"/>
        <end position="270"/>
    </location>
</feature>
<dbReference type="InterPro" id="IPR006091">
    <property type="entry name" value="Acyl-CoA_Oxase/DH_mid-dom"/>
</dbReference>
<comment type="cofactor">
    <cofactor evidence="1 5">
        <name>FAD</name>
        <dbReference type="ChEBI" id="CHEBI:57692"/>
    </cofactor>
</comment>
<feature type="domain" description="Acetyl-CoA dehydrogenase-like C-terminal" evidence="9">
    <location>
        <begin position="486"/>
        <end position="595"/>
    </location>
</feature>
<feature type="domain" description="Acyl-CoA dehydrogenase/oxidase N-terminal" evidence="8">
    <location>
        <begin position="82"/>
        <end position="160"/>
    </location>
</feature>
<evidence type="ECO:0000259" key="8">
    <source>
        <dbReference type="Pfam" id="PF02771"/>
    </source>
</evidence>
<dbReference type="Pfam" id="PF12806">
    <property type="entry name" value="Acyl-CoA_dh_C"/>
    <property type="match status" value="1"/>
</dbReference>
<dbReference type="InterPro" id="IPR052166">
    <property type="entry name" value="Diverse_Acyl-CoA_DH"/>
</dbReference>
<organism evidence="10 11">
    <name type="scientific">Sorangium cellulosum</name>
    <name type="common">Polyangium cellulosum</name>
    <dbReference type="NCBI Taxonomy" id="56"/>
    <lineage>
        <taxon>Bacteria</taxon>
        <taxon>Pseudomonadati</taxon>
        <taxon>Myxococcota</taxon>
        <taxon>Polyangia</taxon>
        <taxon>Polyangiales</taxon>
        <taxon>Polyangiaceae</taxon>
        <taxon>Sorangium</taxon>
    </lineage>
</organism>
<dbReference type="PANTHER" id="PTHR42803">
    <property type="entry name" value="ACYL-COA DEHYDROGENASE"/>
    <property type="match status" value="1"/>
</dbReference>
<feature type="domain" description="Acyl-CoA dehydrogenase/oxidase C-terminal" evidence="6">
    <location>
        <begin position="286"/>
        <end position="451"/>
    </location>
</feature>
<evidence type="ECO:0000259" key="9">
    <source>
        <dbReference type="Pfam" id="PF12806"/>
    </source>
</evidence>
<gene>
    <name evidence="10" type="ORF">BE15_29480</name>
</gene>
<evidence type="ECO:0000256" key="2">
    <source>
        <dbReference type="ARBA" id="ARBA00009347"/>
    </source>
</evidence>
<dbReference type="AlphaFoldDB" id="A0A150QJ05"/>
<evidence type="ECO:0000256" key="4">
    <source>
        <dbReference type="ARBA" id="ARBA00022827"/>
    </source>
</evidence>
<evidence type="ECO:0000313" key="11">
    <source>
        <dbReference type="Proteomes" id="UP000075260"/>
    </source>
</evidence>
<dbReference type="Gene3D" id="1.10.540.10">
    <property type="entry name" value="Acyl-CoA dehydrogenase/oxidase, N-terminal domain"/>
    <property type="match status" value="1"/>
</dbReference>
<dbReference type="EMBL" id="JEMA01000602">
    <property type="protein sequence ID" value="KYF67985.1"/>
    <property type="molecule type" value="Genomic_DNA"/>
</dbReference>
<dbReference type="InterPro" id="IPR013786">
    <property type="entry name" value="AcylCoA_DH/ox_N"/>
</dbReference>
<dbReference type="SUPFAM" id="SSF56645">
    <property type="entry name" value="Acyl-CoA dehydrogenase NM domain-like"/>
    <property type="match status" value="1"/>
</dbReference>
<dbReference type="Proteomes" id="UP000075260">
    <property type="component" value="Unassembled WGS sequence"/>
</dbReference>
<keyword evidence="5" id="KW-0560">Oxidoreductase</keyword>
<dbReference type="Pfam" id="PF02771">
    <property type="entry name" value="Acyl-CoA_dh_N"/>
    <property type="match status" value="1"/>
</dbReference>
<comment type="caution">
    <text evidence="10">The sequence shown here is derived from an EMBL/GenBank/DDBJ whole genome shotgun (WGS) entry which is preliminary data.</text>
</comment>
<evidence type="ECO:0000256" key="1">
    <source>
        <dbReference type="ARBA" id="ARBA00001974"/>
    </source>
</evidence>
<dbReference type="InterPro" id="IPR025878">
    <property type="entry name" value="Acyl-CoA_dh-like_C_dom"/>
</dbReference>
<evidence type="ECO:0000259" key="7">
    <source>
        <dbReference type="Pfam" id="PF02770"/>
    </source>
</evidence>
<evidence type="ECO:0000313" key="10">
    <source>
        <dbReference type="EMBL" id="KYF67985.1"/>
    </source>
</evidence>
<dbReference type="Pfam" id="PF02770">
    <property type="entry name" value="Acyl-CoA_dh_M"/>
    <property type="match status" value="1"/>
</dbReference>
<dbReference type="InterPro" id="IPR036250">
    <property type="entry name" value="AcylCo_DH-like_C"/>
</dbReference>
<dbReference type="InterPro" id="IPR037069">
    <property type="entry name" value="AcylCoA_DH/ox_N_sf"/>
</dbReference>
<dbReference type="SUPFAM" id="SSF47203">
    <property type="entry name" value="Acyl-CoA dehydrogenase C-terminal domain-like"/>
    <property type="match status" value="1"/>
</dbReference>